<accession>A0AAN4ZIL2</accession>
<protein>
    <submittedName>
        <fullName evidence="2">Uncharacterized protein</fullName>
    </submittedName>
</protein>
<dbReference type="EMBL" id="BTRK01000011">
    <property type="protein sequence ID" value="GMR63184.1"/>
    <property type="molecule type" value="Genomic_DNA"/>
</dbReference>
<feature type="compositionally biased region" description="Basic residues" evidence="1">
    <location>
        <begin position="1"/>
        <end position="12"/>
    </location>
</feature>
<evidence type="ECO:0000313" key="4">
    <source>
        <dbReference type="Proteomes" id="UP001328107"/>
    </source>
</evidence>
<comment type="caution">
    <text evidence="2">The sequence shown here is derived from an EMBL/GenBank/DDBJ whole genome shotgun (WGS) entry which is preliminary data.</text>
</comment>
<keyword evidence="4" id="KW-1185">Reference proteome</keyword>
<dbReference type="AlphaFoldDB" id="A0AAN4ZIL2"/>
<dbReference type="Proteomes" id="UP001328107">
    <property type="component" value="Unassembled WGS sequence"/>
</dbReference>
<proteinExistence type="predicted"/>
<name>A0AAN4ZIL2_9BILA</name>
<feature type="compositionally biased region" description="Basic and acidic residues" evidence="1">
    <location>
        <begin position="20"/>
        <end position="36"/>
    </location>
</feature>
<evidence type="ECO:0000313" key="2">
    <source>
        <dbReference type="EMBL" id="GMR38727.1"/>
    </source>
</evidence>
<sequence length="164" mass="19068">RMVKPGRTKQGVHARTSVDQTRKSERANEPKKQKKERANIRLALAKSGSNNADNIEKLLELGRQLCGLEEPLFHENVLKAKQRNLLAIFDEARALFKKSDRPEDKTNLERLNAMVKYYYTKYARSGERPRCFISLVRRSSTRFRCRWKTSTRISPHSNARPPSQ</sequence>
<evidence type="ECO:0000256" key="1">
    <source>
        <dbReference type="SAM" id="MobiDB-lite"/>
    </source>
</evidence>
<feature type="non-terminal residue" evidence="2">
    <location>
        <position position="1"/>
    </location>
</feature>
<gene>
    <name evidence="2" type="ORF">PMAYCL1PPCAC_08922</name>
    <name evidence="3" type="ORF">PMAYCL1PPCAC_33379</name>
</gene>
<organism evidence="2 4">
    <name type="scientific">Pristionchus mayeri</name>
    <dbReference type="NCBI Taxonomy" id="1317129"/>
    <lineage>
        <taxon>Eukaryota</taxon>
        <taxon>Metazoa</taxon>
        <taxon>Ecdysozoa</taxon>
        <taxon>Nematoda</taxon>
        <taxon>Chromadorea</taxon>
        <taxon>Rhabditida</taxon>
        <taxon>Rhabditina</taxon>
        <taxon>Diplogasteromorpha</taxon>
        <taxon>Diplogasteroidea</taxon>
        <taxon>Neodiplogasteridae</taxon>
        <taxon>Pristionchus</taxon>
    </lineage>
</organism>
<reference evidence="2" key="2">
    <citation type="submission" date="2023-06" db="EMBL/GenBank/DDBJ databases">
        <title>Genome assembly of Pristionchus species.</title>
        <authorList>
            <person name="Yoshida K."/>
            <person name="Sommer R.J."/>
        </authorList>
    </citation>
    <scope>NUCLEOTIDE SEQUENCE</scope>
    <source>
        <strain evidence="2">RS5460</strain>
    </source>
</reference>
<dbReference type="EMBL" id="BTRK01000002">
    <property type="protein sequence ID" value="GMR38727.1"/>
    <property type="molecule type" value="Genomic_DNA"/>
</dbReference>
<reference evidence="4" key="1">
    <citation type="submission" date="2022-10" db="EMBL/GenBank/DDBJ databases">
        <title>Genome assembly of Pristionchus species.</title>
        <authorList>
            <person name="Yoshida K."/>
            <person name="Sommer R.J."/>
        </authorList>
    </citation>
    <scope>NUCLEOTIDE SEQUENCE [LARGE SCALE GENOMIC DNA]</scope>
    <source>
        <strain evidence="4">RS5460</strain>
    </source>
</reference>
<evidence type="ECO:0000313" key="3">
    <source>
        <dbReference type="EMBL" id="GMR63184.1"/>
    </source>
</evidence>
<feature type="region of interest" description="Disordered" evidence="1">
    <location>
        <begin position="1"/>
        <end position="36"/>
    </location>
</feature>